<dbReference type="InterPro" id="IPR036986">
    <property type="entry name" value="S4_RNA-bd_sf"/>
</dbReference>
<dbReference type="NCBIfam" id="TIGR00093">
    <property type="entry name" value="pseudouridine synthase"/>
    <property type="match status" value="1"/>
</dbReference>
<gene>
    <name evidence="7" type="ORF">SAMN05216464_109281</name>
</gene>
<dbReference type="EC" id="5.4.99.-" evidence="4"/>
<dbReference type="SUPFAM" id="SSF55120">
    <property type="entry name" value="Pseudouridine synthase"/>
    <property type="match status" value="1"/>
</dbReference>
<protein>
    <recommendedName>
        <fullName evidence="4">Pseudouridine synthase</fullName>
        <ecNumber evidence="4">5.4.99.-</ecNumber>
    </recommendedName>
</protein>
<feature type="region of interest" description="Disordered" evidence="5">
    <location>
        <begin position="1"/>
        <end position="269"/>
    </location>
</feature>
<evidence type="ECO:0000313" key="8">
    <source>
        <dbReference type="Proteomes" id="UP000199072"/>
    </source>
</evidence>
<dbReference type="GO" id="GO:0000455">
    <property type="term" value="P:enzyme-directed rRNA pseudouridine synthesis"/>
    <property type="evidence" value="ECO:0007669"/>
    <property type="project" value="UniProtKB-ARBA"/>
</dbReference>
<dbReference type="Pfam" id="PF00849">
    <property type="entry name" value="PseudoU_synth_2"/>
    <property type="match status" value="1"/>
</dbReference>
<dbReference type="Proteomes" id="UP000199072">
    <property type="component" value="Unassembled WGS sequence"/>
</dbReference>
<feature type="compositionally biased region" description="Basic and acidic residues" evidence="5">
    <location>
        <begin position="222"/>
        <end position="242"/>
    </location>
</feature>
<feature type="compositionally biased region" description="Basic and acidic residues" evidence="5">
    <location>
        <begin position="250"/>
        <end position="269"/>
    </location>
</feature>
<dbReference type="AlphaFoldDB" id="A0A1G7FYP9"/>
<dbReference type="SMART" id="SM00363">
    <property type="entry name" value="S4"/>
    <property type="match status" value="1"/>
</dbReference>
<dbReference type="InterPro" id="IPR050343">
    <property type="entry name" value="RsuA_PseudoU_synthase"/>
</dbReference>
<sequence length="540" mass="59668">MVFKRPTGSRDDRPKSSTGRSSKSDDRPKRPATAKGKATPNGEKKKFTKPEPKPFQSNRFSDDKPKSSFRDGAASGGKSSARPRPYSGRPTSSDGPSTGDKKSFSPRSKPYSGRPSAGGDDERPKRNFGASSGSAERKPYSGRPSAGGDDERPKRNFGASSGSAERKPYSSRSSAEGDGERPKRSFGSSSAGDKKPYSSPRTRTSNTDFGDKPKRSFGGESGGDRKFGAKPGERSTDRKFSERPAAGGFKKREGDSFKDKPYDADAPKRKPVYDKITKDRDAPVKTLRGRKNAGEGKKAKDDGLIRLNRYISNAGICSRRKADELIIAGVVSVNGVVVDELGAKIDPMKDEIKYNGETLRREKMVYVLLNKPKDYITTTEDPQERRTVMHLVEKATKERIYPIGRLDRNTTGLLLMTNDGSLADKLSHPRSNISKLYQVELSKSLSQGDLNKITYGIELEDGLIKPDSVSYVAGASKREVGIQIHSGKNRIVRRIFESLGYEVVKLDRVVYANLTKKDLPRGRWRHLEEQEIIQLKHLIK</sequence>
<dbReference type="PROSITE" id="PS01149">
    <property type="entry name" value="PSI_RSU"/>
    <property type="match status" value="1"/>
</dbReference>
<keyword evidence="2 4" id="KW-0413">Isomerase</keyword>
<name>A0A1G7FYP9_9SPHI</name>
<dbReference type="GO" id="GO:0120159">
    <property type="term" value="F:rRNA pseudouridine synthase activity"/>
    <property type="evidence" value="ECO:0007669"/>
    <property type="project" value="UniProtKB-ARBA"/>
</dbReference>
<dbReference type="InterPro" id="IPR018496">
    <property type="entry name" value="PsdUridine_synth_RsuA/RluB_CS"/>
</dbReference>
<organism evidence="7 8">
    <name type="scientific">Mucilaginibacter pineti</name>
    <dbReference type="NCBI Taxonomy" id="1391627"/>
    <lineage>
        <taxon>Bacteria</taxon>
        <taxon>Pseudomonadati</taxon>
        <taxon>Bacteroidota</taxon>
        <taxon>Sphingobacteriia</taxon>
        <taxon>Sphingobacteriales</taxon>
        <taxon>Sphingobacteriaceae</taxon>
        <taxon>Mucilaginibacter</taxon>
    </lineage>
</organism>
<dbReference type="Gene3D" id="3.10.290.10">
    <property type="entry name" value="RNA-binding S4 domain"/>
    <property type="match status" value="1"/>
</dbReference>
<dbReference type="InterPro" id="IPR020103">
    <property type="entry name" value="PsdUridine_synth_cat_dom_sf"/>
</dbReference>
<evidence type="ECO:0000256" key="1">
    <source>
        <dbReference type="ARBA" id="ARBA00008348"/>
    </source>
</evidence>
<dbReference type="PROSITE" id="PS50889">
    <property type="entry name" value="S4"/>
    <property type="match status" value="1"/>
</dbReference>
<dbReference type="CDD" id="cd02870">
    <property type="entry name" value="PseudoU_synth_RsuA_like"/>
    <property type="match status" value="1"/>
</dbReference>
<dbReference type="PANTHER" id="PTHR47683:SF2">
    <property type="entry name" value="RNA-BINDING S4 DOMAIN-CONTAINING PROTEIN"/>
    <property type="match status" value="1"/>
</dbReference>
<dbReference type="InterPro" id="IPR020094">
    <property type="entry name" value="TruA/RsuA/RluB/E/F_N"/>
</dbReference>
<feature type="compositionally biased region" description="Polar residues" evidence="5">
    <location>
        <begin position="199"/>
        <end position="208"/>
    </location>
</feature>
<dbReference type="EMBL" id="FNAI01000009">
    <property type="protein sequence ID" value="SDE81016.1"/>
    <property type="molecule type" value="Genomic_DNA"/>
</dbReference>
<feature type="domain" description="RNA-binding S4" evidence="6">
    <location>
        <begin position="305"/>
        <end position="373"/>
    </location>
</feature>
<dbReference type="InterPro" id="IPR006145">
    <property type="entry name" value="PsdUridine_synth_RsuA/RluA"/>
</dbReference>
<dbReference type="PANTHER" id="PTHR47683">
    <property type="entry name" value="PSEUDOURIDINE SYNTHASE FAMILY PROTEIN-RELATED"/>
    <property type="match status" value="1"/>
</dbReference>
<keyword evidence="8" id="KW-1185">Reference proteome</keyword>
<evidence type="ECO:0000259" key="6">
    <source>
        <dbReference type="SMART" id="SM00363"/>
    </source>
</evidence>
<evidence type="ECO:0000313" key="7">
    <source>
        <dbReference type="EMBL" id="SDE81016.1"/>
    </source>
</evidence>
<comment type="similarity">
    <text evidence="1 4">Belongs to the pseudouridine synthase RsuA family.</text>
</comment>
<reference evidence="7 8" key="1">
    <citation type="submission" date="2016-10" db="EMBL/GenBank/DDBJ databases">
        <authorList>
            <person name="de Groot N.N."/>
        </authorList>
    </citation>
    <scope>NUCLEOTIDE SEQUENCE [LARGE SCALE GENOMIC DNA]</scope>
    <source>
        <strain evidence="7 8">47C3B</strain>
    </source>
</reference>
<feature type="compositionally biased region" description="Basic and acidic residues" evidence="5">
    <location>
        <begin position="60"/>
        <end position="69"/>
    </location>
</feature>
<evidence type="ECO:0000256" key="4">
    <source>
        <dbReference type="RuleBase" id="RU003887"/>
    </source>
</evidence>
<dbReference type="InterPro" id="IPR002942">
    <property type="entry name" value="S4_RNA-bd"/>
</dbReference>
<dbReference type="Gene3D" id="3.30.70.580">
    <property type="entry name" value="Pseudouridine synthase I, catalytic domain, N-terminal subdomain"/>
    <property type="match status" value="1"/>
</dbReference>
<evidence type="ECO:0000256" key="5">
    <source>
        <dbReference type="SAM" id="MobiDB-lite"/>
    </source>
</evidence>
<dbReference type="Gene3D" id="3.30.70.1560">
    <property type="entry name" value="Alpha-L RNA-binding motif"/>
    <property type="match status" value="1"/>
</dbReference>
<evidence type="ECO:0000256" key="3">
    <source>
        <dbReference type="PROSITE-ProRule" id="PRU00182"/>
    </source>
</evidence>
<dbReference type="SUPFAM" id="SSF55174">
    <property type="entry name" value="Alpha-L RNA-binding motif"/>
    <property type="match status" value="1"/>
</dbReference>
<dbReference type="GO" id="GO:0003723">
    <property type="term" value="F:RNA binding"/>
    <property type="evidence" value="ECO:0007669"/>
    <property type="project" value="UniProtKB-KW"/>
</dbReference>
<proteinExistence type="inferred from homology"/>
<dbReference type="InterPro" id="IPR042092">
    <property type="entry name" value="PsdUridine_s_RsuA/RluB/E/F_cat"/>
</dbReference>
<dbReference type="RefSeq" id="WP_091151750.1">
    <property type="nucleotide sequence ID" value="NZ_FNAI01000009.1"/>
</dbReference>
<accession>A0A1G7FYP9</accession>
<dbReference type="InterPro" id="IPR000748">
    <property type="entry name" value="PsdUridine_synth_RsuA/RluB/E/F"/>
</dbReference>
<dbReference type="OrthoDB" id="9807213at2"/>
<feature type="compositionally biased region" description="Basic and acidic residues" evidence="5">
    <location>
        <begin position="42"/>
        <end position="52"/>
    </location>
</feature>
<evidence type="ECO:0000256" key="2">
    <source>
        <dbReference type="ARBA" id="ARBA00023235"/>
    </source>
</evidence>
<keyword evidence="3" id="KW-0694">RNA-binding</keyword>
<dbReference type="STRING" id="1391627.SAMN05216464_109281"/>
<dbReference type="Pfam" id="PF01479">
    <property type="entry name" value="S4"/>
    <property type="match status" value="1"/>
</dbReference>
<dbReference type="FunFam" id="3.10.290.10:FF:000003">
    <property type="entry name" value="Pseudouridine synthase"/>
    <property type="match status" value="1"/>
</dbReference>